<dbReference type="SMART" id="SM01027">
    <property type="entry name" value="Beta-Casp"/>
    <property type="match status" value="1"/>
</dbReference>
<dbReference type="SUPFAM" id="SSF56281">
    <property type="entry name" value="Metallo-hydrolase/oxidoreductase"/>
    <property type="match status" value="1"/>
</dbReference>
<organism evidence="4 5">
    <name type="scientific">Candidatus Azambacteria bacterium GW2011_GWA1_44_9</name>
    <dbReference type="NCBI Taxonomy" id="1618610"/>
    <lineage>
        <taxon>Bacteria</taxon>
        <taxon>Candidatus Azamiibacteriota</taxon>
    </lineage>
</organism>
<dbReference type="InterPro" id="IPR050698">
    <property type="entry name" value="MBL"/>
</dbReference>
<protein>
    <submittedName>
        <fullName evidence="4">RNA-metabolising metallo-beta-lactamase</fullName>
    </submittedName>
</protein>
<evidence type="ECO:0000259" key="2">
    <source>
        <dbReference type="SMART" id="SM00849"/>
    </source>
</evidence>
<dbReference type="InterPro" id="IPR011108">
    <property type="entry name" value="RMMBL"/>
</dbReference>
<evidence type="ECO:0000259" key="3">
    <source>
        <dbReference type="SMART" id="SM01027"/>
    </source>
</evidence>
<dbReference type="Gene3D" id="3.60.15.10">
    <property type="entry name" value="Ribonuclease Z/Hydroxyacylglutathione hydrolase-like"/>
    <property type="match status" value="1"/>
</dbReference>
<evidence type="ECO:0000313" key="4">
    <source>
        <dbReference type="EMBL" id="KKT81830.1"/>
    </source>
</evidence>
<evidence type="ECO:0000313" key="5">
    <source>
        <dbReference type="Proteomes" id="UP000034595"/>
    </source>
</evidence>
<dbReference type="InterPro" id="IPR036866">
    <property type="entry name" value="RibonucZ/Hydroxyglut_hydro"/>
</dbReference>
<dbReference type="InterPro" id="IPR022712">
    <property type="entry name" value="Beta_Casp"/>
</dbReference>
<dbReference type="EMBL" id="LCJQ01000005">
    <property type="protein sequence ID" value="KKT81830.1"/>
    <property type="molecule type" value="Genomic_DNA"/>
</dbReference>
<sequence>MLKLGFYGAAGEVTGSNHLLEGAGAKILIDCGFFQGVKVCDDKNSDPFPYDPKTIDALFVTHAHLDHIGRIPKLVLDGFKGKIYSTPPTKQIAQLMLEDTLRVIAREAKADNHEPLYLEESVRQTMSRWETVPYDQEVVIGELHIRFRDAGHILGSAMLEIEHNGKKLAYSGDLGNSPAPLLMDTKLLSGIDYLVMEAVYGDRTHEDREKRVHLLEEIIKETIARGGTLMIPAFSIERTQDLLYELNELVEGQKIPEIPVFVDSPLAIRVTEVYRKNGSYFNKETKDDIKGGDDIFKFPRLRFTERTEDSIAIKDVPAPKIVIAGSGMSNGGRILHHERNYLGDPKSILLLIGYQAVGTMGRALQEGVTSVRIFDEDVSVRAKIAVINGYSAHKDTNALLEFVGTMQDTVKKVFVVHAEPGAALFFAQRVRDYLAIDTRIPKAGEVVEIDM</sequence>
<comment type="caution">
    <text evidence="4">The sequence shown here is derived from an EMBL/GenBank/DDBJ whole genome shotgun (WGS) entry which is preliminary data.</text>
</comment>
<dbReference type="SMART" id="SM00849">
    <property type="entry name" value="Lactamase_B"/>
    <property type="match status" value="1"/>
</dbReference>
<evidence type="ECO:0000256" key="1">
    <source>
        <dbReference type="ARBA" id="ARBA00022801"/>
    </source>
</evidence>
<dbReference type="Proteomes" id="UP000034595">
    <property type="component" value="Unassembled WGS sequence"/>
</dbReference>
<dbReference type="GO" id="GO:0004521">
    <property type="term" value="F:RNA endonuclease activity"/>
    <property type="evidence" value="ECO:0007669"/>
    <property type="project" value="TreeGrafter"/>
</dbReference>
<dbReference type="PANTHER" id="PTHR11203">
    <property type="entry name" value="CLEAVAGE AND POLYADENYLATION SPECIFICITY FACTOR FAMILY MEMBER"/>
    <property type="match status" value="1"/>
</dbReference>
<dbReference type="Pfam" id="PF07521">
    <property type="entry name" value="RMMBL"/>
    <property type="match status" value="1"/>
</dbReference>
<feature type="domain" description="Metallo-beta-lactamase" evidence="2">
    <location>
        <begin position="14"/>
        <end position="227"/>
    </location>
</feature>
<dbReference type="Pfam" id="PF16661">
    <property type="entry name" value="Lactamase_B_6"/>
    <property type="match status" value="1"/>
</dbReference>
<keyword evidence="1" id="KW-0378">Hydrolase</keyword>
<dbReference type="Pfam" id="PF10996">
    <property type="entry name" value="Beta-Casp"/>
    <property type="match status" value="1"/>
</dbReference>
<dbReference type="PATRIC" id="fig|1618610.3.peg.249"/>
<dbReference type="GO" id="GO:0016787">
    <property type="term" value="F:hydrolase activity"/>
    <property type="evidence" value="ECO:0007669"/>
    <property type="project" value="UniProtKB-KW"/>
</dbReference>
<dbReference type="Gene3D" id="3.40.50.10890">
    <property type="match status" value="1"/>
</dbReference>
<reference evidence="4 5" key="1">
    <citation type="journal article" date="2015" name="Nature">
        <title>rRNA introns, odd ribosomes, and small enigmatic genomes across a large radiation of phyla.</title>
        <authorList>
            <person name="Brown C.T."/>
            <person name="Hug L.A."/>
            <person name="Thomas B.C."/>
            <person name="Sharon I."/>
            <person name="Castelle C.J."/>
            <person name="Singh A."/>
            <person name="Wilkins M.J."/>
            <person name="Williams K.H."/>
            <person name="Banfield J.F."/>
        </authorList>
    </citation>
    <scope>NUCLEOTIDE SEQUENCE [LARGE SCALE GENOMIC DNA]</scope>
</reference>
<accession>A0A0G1KE42</accession>
<name>A0A0G1KE42_9BACT</name>
<dbReference type="PANTHER" id="PTHR11203:SF37">
    <property type="entry name" value="INTEGRATOR COMPLEX SUBUNIT 11"/>
    <property type="match status" value="1"/>
</dbReference>
<dbReference type="InterPro" id="IPR001279">
    <property type="entry name" value="Metallo-B-lactamas"/>
</dbReference>
<gene>
    <name evidence="4" type="ORF">UW78_C0005G0049</name>
</gene>
<proteinExistence type="predicted"/>
<feature type="domain" description="Beta-Casp" evidence="3">
    <location>
        <begin position="239"/>
        <end position="364"/>
    </location>
</feature>
<dbReference type="AlphaFoldDB" id="A0A0G1KE42"/>
<dbReference type="CDD" id="cd16295">
    <property type="entry name" value="TTHA0252-CPSF-like_MBL-fold"/>
    <property type="match status" value="1"/>
</dbReference>